<accession>A0AAD8LHX6</accession>
<organism evidence="1 2">
    <name type="scientific">Babesia gibsoni</name>
    <dbReference type="NCBI Taxonomy" id="33632"/>
    <lineage>
        <taxon>Eukaryota</taxon>
        <taxon>Sar</taxon>
        <taxon>Alveolata</taxon>
        <taxon>Apicomplexa</taxon>
        <taxon>Aconoidasida</taxon>
        <taxon>Piroplasmida</taxon>
        <taxon>Babesiidae</taxon>
        <taxon>Babesia</taxon>
    </lineage>
</organism>
<dbReference type="EMBL" id="JAVEPI010000003">
    <property type="protein sequence ID" value="KAK1442529.1"/>
    <property type="molecule type" value="Genomic_DNA"/>
</dbReference>
<gene>
    <name evidence="1" type="ORF">BgAZ_300470</name>
</gene>
<protein>
    <submittedName>
        <fullName evidence="1">Uncharacterized protein</fullName>
    </submittedName>
</protein>
<comment type="caution">
    <text evidence="1">The sequence shown here is derived from an EMBL/GenBank/DDBJ whole genome shotgun (WGS) entry which is preliminary data.</text>
</comment>
<sequence>MTEDQRDNILVQSPGYSLRPRKKRTQLPVVASADCDIQGSDRFSIEDEARAWDAFYKSGKNSDDPFSGFDTKATVSIIRYCLRKVWRSPLIDSNDVILEVGHGKHPLLWDFKRTFLNFRYYIGVEFSKDSIHEAIKLRQRLSEQNKAPPIWDNVEFLSATDVNYFEPDGSCNAEVVLPPENTKPWVRAGYVTLLLAKSTLDYITCRLTGSVDSMDWADQPRIAPSVVKMFDAFSLALGEPDEEKPPTIIFVEPGDFVKFRDHIATITRVIYAATFRTKSPARWLRLKHVFRHKNHKAVSYTLHKTFDTYSSYDDIRDDMYRVTKGLYELSEWQDNDWLLPMEVPPKWNSDRKTDLEQLSSL</sequence>
<evidence type="ECO:0000313" key="1">
    <source>
        <dbReference type="EMBL" id="KAK1442529.1"/>
    </source>
</evidence>
<keyword evidence="2" id="KW-1185">Reference proteome</keyword>
<dbReference type="AlphaFoldDB" id="A0AAD8LHX6"/>
<proteinExistence type="predicted"/>
<dbReference type="Proteomes" id="UP001230268">
    <property type="component" value="Unassembled WGS sequence"/>
</dbReference>
<evidence type="ECO:0000313" key="2">
    <source>
        <dbReference type="Proteomes" id="UP001230268"/>
    </source>
</evidence>
<reference evidence="1" key="1">
    <citation type="submission" date="2023-08" db="EMBL/GenBank/DDBJ databases">
        <title>Draft sequence of the Babesia gibsoni genome.</title>
        <authorList>
            <person name="Yamagishi J.Y."/>
            <person name="Xuan X.X."/>
        </authorList>
    </citation>
    <scope>NUCLEOTIDE SEQUENCE</scope>
    <source>
        <strain evidence="1">Azabu</strain>
    </source>
</reference>
<name>A0AAD8LHX6_BABGI</name>